<reference evidence="2 3" key="1">
    <citation type="submission" date="2017-11" db="EMBL/GenBank/DDBJ databases">
        <title>De-novo sequencing of pomegranate (Punica granatum L.) genome.</title>
        <authorList>
            <person name="Akparov Z."/>
            <person name="Amiraslanov A."/>
            <person name="Hajiyeva S."/>
            <person name="Abbasov M."/>
            <person name="Kaur K."/>
            <person name="Hamwieh A."/>
            <person name="Solovyev V."/>
            <person name="Salamov A."/>
            <person name="Braich B."/>
            <person name="Kosarev P."/>
            <person name="Mahmoud A."/>
            <person name="Hajiyev E."/>
            <person name="Babayeva S."/>
            <person name="Izzatullayeva V."/>
            <person name="Mammadov A."/>
            <person name="Mammadov A."/>
            <person name="Sharifova S."/>
            <person name="Ojaghi J."/>
            <person name="Eynullazada K."/>
            <person name="Bayramov B."/>
            <person name="Abdulazimova A."/>
            <person name="Shahmuradov I."/>
        </authorList>
    </citation>
    <scope>NUCLEOTIDE SEQUENCE [LARGE SCALE GENOMIC DNA]</scope>
    <source>
        <strain evidence="3">cv. AG2017</strain>
        <tissue evidence="2">Leaf</tissue>
    </source>
</reference>
<protein>
    <submittedName>
        <fullName evidence="2">Uncharacterized protein</fullName>
    </submittedName>
</protein>
<keyword evidence="3" id="KW-1185">Reference proteome</keyword>
<feature type="region of interest" description="Disordered" evidence="1">
    <location>
        <begin position="43"/>
        <end position="76"/>
    </location>
</feature>
<gene>
    <name evidence="2" type="ORF">CRG98_001373</name>
</gene>
<proteinExistence type="predicted"/>
<evidence type="ECO:0000313" key="2">
    <source>
        <dbReference type="EMBL" id="PKI78202.1"/>
    </source>
</evidence>
<comment type="caution">
    <text evidence="2">The sequence shown here is derived from an EMBL/GenBank/DDBJ whole genome shotgun (WGS) entry which is preliminary data.</text>
</comment>
<dbReference type="Proteomes" id="UP000233551">
    <property type="component" value="Unassembled WGS sequence"/>
</dbReference>
<evidence type="ECO:0000313" key="3">
    <source>
        <dbReference type="Proteomes" id="UP000233551"/>
    </source>
</evidence>
<sequence>MRNVLTGKKTEGNEWMHYRKASHGDGEGVGGVGVFFGVVLVPPPKQNLGGGGLKEEDDGGKKKHKEEKRKKKATVGQCLPSEITSDLEWGCCGAESGDHSPNLPFSRKKATLGRWLSGESTSDLNLLPPSFSRGHFGIVDAQSQPPSPHARSNDLWVG</sequence>
<name>A0A2I0LC03_PUNGR</name>
<organism evidence="2 3">
    <name type="scientific">Punica granatum</name>
    <name type="common">Pomegranate</name>
    <dbReference type="NCBI Taxonomy" id="22663"/>
    <lineage>
        <taxon>Eukaryota</taxon>
        <taxon>Viridiplantae</taxon>
        <taxon>Streptophyta</taxon>
        <taxon>Embryophyta</taxon>
        <taxon>Tracheophyta</taxon>
        <taxon>Spermatophyta</taxon>
        <taxon>Magnoliopsida</taxon>
        <taxon>eudicotyledons</taxon>
        <taxon>Gunneridae</taxon>
        <taxon>Pentapetalae</taxon>
        <taxon>rosids</taxon>
        <taxon>malvids</taxon>
        <taxon>Myrtales</taxon>
        <taxon>Lythraceae</taxon>
        <taxon>Punica</taxon>
    </lineage>
</organism>
<accession>A0A2I0LC03</accession>
<feature type="compositionally biased region" description="Basic residues" evidence="1">
    <location>
        <begin position="61"/>
        <end position="73"/>
    </location>
</feature>
<feature type="region of interest" description="Disordered" evidence="1">
    <location>
        <begin position="137"/>
        <end position="158"/>
    </location>
</feature>
<dbReference type="EMBL" id="PGOL01000058">
    <property type="protein sequence ID" value="PKI78202.1"/>
    <property type="molecule type" value="Genomic_DNA"/>
</dbReference>
<evidence type="ECO:0000256" key="1">
    <source>
        <dbReference type="SAM" id="MobiDB-lite"/>
    </source>
</evidence>
<dbReference type="AlphaFoldDB" id="A0A2I0LC03"/>